<accession>A0A367FZ09</accession>
<evidence type="ECO:0000313" key="2">
    <source>
        <dbReference type="Proteomes" id="UP000253208"/>
    </source>
</evidence>
<reference evidence="1 2" key="1">
    <citation type="submission" date="2018-02" db="EMBL/GenBank/DDBJ databases">
        <title>Complete genome sequencing of Faecalibacterium prausnitzii strains isolated from the human gut.</title>
        <authorList>
            <person name="Fitzgerald B.C."/>
            <person name="Shkoporov A.N."/>
            <person name="Ross P.R."/>
            <person name="Hill C."/>
        </authorList>
    </citation>
    <scope>NUCLEOTIDE SEQUENCE [LARGE SCALE GENOMIC DNA]</scope>
    <source>
        <strain evidence="1 2">APC942/31-1</strain>
    </source>
</reference>
<proteinExistence type="predicted"/>
<gene>
    <name evidence="1" type="ORF">C4886_09705</name>
</gene>
<organism evidence="1 2">
    <name type="scientific">Blautia obeum</name>
    <dbReference type="NCBI Taxonomy" id="40520"/>
    <lineage>
        <taxon>Bacteria</taxon>
        <taxon>Bacillati</taxon>
        <taxon>Bacillota</taxon>
        <taxon>Clostridia</taxon>
        <taxon>Lachnospirales</taxon>
        <taxon>Lachnospiraceae</taxon>
        <taxon>Blautia</taxon>
    </lineage>
</organism>
<protein>
    <submittedName>
        <fullName evidence="1">DUF4866 domain-containing protein</fullName>
    </submittedName>
</protein>
<dbReference type="Pfam" id="PF16160">
    <property type="entry name" value="DUF4866"/>
    <property type="match status" value="1"/>
</dbReference>
<dbReference type="AlphaFoldDB" id="A0A367FZ09"/>
<dbReference type="EMBL" id="PSQG01000012">
    <property type="protein sequence ID" value="RCH43682.1"/>
    <property type="molecule type" value="Genomic_DNA"/>
</dbReference>
<sequence length="252" mass="29512">MVENSTLFPREEKAELLFEKILKDPEACRRLTETFYESMDADTDIECGYLPPEKFAYALLDAYKNRDLTALLMAICQNSMFDLLRNSFLAPFRFNADGQENPVFLTDEKGNFLREKGIHVSDRDYDRFRRIYREKQGVKMYLAYGYRKRHAYDEDTMEVEEYKMGEHIGVLLVYELPDSVREKETEAQAYAAVWDIMMAIQKKLPRAFVYYGQDSVEDGGKRYDGLGVFLPIHKFADRLEKMIGIADEIVMK</sequence>
<dbReference type="Proteomes" id="UP000253208">
    <property type="component" value="Unassembled WGS sequence"/>
</dbReference>
<name>A0A367FZ09_9FIRM</name>
<dbReference type="InterPro" id="IPR032357">
    <property type="entry name" value="DUF4866"/>
</dbReference>
<comment type="caution">
    <text evidence="1">The sequence shown here is derived from an EMBL/GenBank/DDBJ whole genome shotgun (WGS) entry which is preliminary data.</text>
</comment>
<evidence type="ECO:0000313" key="1">
    <source>
        <dbReference type="EMBL" id="RCH43682.1"/>
    </source>
</evidence>